<reference evidence="11" key="1">
    <citation type="submission" date="2015-10" db="EMBL/GenBank/DDBJ databases">
        <title>Metagenome-Assembled Genomes uncover a global brackish microbiome.</title>
        <authorList>
            <person name="Hugerth L.W."/>
            <person name="Larsson J."/>
            <person name="Alneberg J."/>
            <person name="Lindh M.V."/>
            <person name="Legrand C."/>
            <person name="Pinhassi J."/>
            <person name="Andersson A."/>
        </authorList>
    </citation>
    <scope>NUCLEOTIDE SEQUENCE [LARGE SCALE GENOMIC DNA]</scope>
</reference>
<keyword evidence="7 8" id="KW-0464">Manganese</keyword>
<evidence type="ECO:0000256" key="8">
    <source>
        <dbReference type="HAMAP-Rule" id="MF_00181"/>
    </source>
</evidence>
<dbReference type="GO" id="GO:0030145">
    <property type="term" value="F:manganese ion binding"/>
    <property type="evidence" value="ECO:0007669"/>
    <property type="project" value="UniProtKB-UniRule"/>
</dbReference>
<dbReference type="InterPro" id="IPR023042">
    <property type="entry name" value="Peptidase_M17_leu_NH2_pept"/>
</dbReference>
<dbReference type="PANTHER" id="PTHR11963:SF23">
    <property type="entry name" value="CYTOSOL AMINOPEPTIDASE"/>
    <property type="match status" value="1"/>
</dbReference>
<dbReference type="CDD" id="cd00433">
    <property type="entry name" value="Peptidase_M17"/>
    <property type="match status" value="1"/>
</dbReference>
<gene>
    <name evidence="8" type="primary">pepA</name>
    <name evidence="10" type="ORF">ABR63_05910</name>
</gene>
<comment type="subcellular location">
    <subcellularLocation>
        <location evidence="8">Cytoplasm</location>
    </subcellularLocation>
</comment>
<feature type="binding site" evidence="8">
    <location>
        <position position="298"/>
    </location>
    <ligand>
        <name>Mn(2+)</name>
        <dbReference type="ChEBI" id="CHEBI:29035"/>
        <label>2</label>
    </ligand>
</feature>
<evidence type="ECO:0000256" key="2">
    <source>
        <dbReference type="ARBA" id="ARBA00000967"/>
    </source>
</evidence>
<dbReference type="Proteomes" id="UP000050874">
    <property type="component" value="Unassembled WGS sequence"/>
</dbReference>
<dbReference type="Gene3D" id="3.40.630.10">
    <property type="entry name" value="Zn peptidases"/>
    <property type="match status" value="1"/>
</dbReference>
<dbReference type="HAMAP" id="MF_00181">
    <property type="entry name" value="Cytosol_peptidase_M17"/>
    <property type="match status" value="1"/>
</dbReference>
<dbReference type="EC" id="3.4.11.10" evidence="8"/>
<evidence type="ECO:0000259" key="9">
    <source>
        <dbReference type="PROSITE" id="PS00631"/>
    </source>
</evidence>
<accession>A0A0R2PTP9</accession>
<evidence type="ECO:0000256" key="1">
    <source>
        <dbReference type="ARBA" id="ARBA00000135"/>
    </source>
</evidence>
<protein>
    <recommendedName>
        <fullName evidence="8">Probable cytosol aminopeptidase</fullName>
        <ecNumber evidence="8">3.4.11.1</ecNumber>
    </recommendedName>
    <alternativeName>
        <fullName evidence="8">Leucine aminopeptidase</fullName>
        <shortName evidence="8">LAP</shortName>
        <ecNumber evidence="8">3.4.11.10</ecNumber>
    </alternativeName>
    <alternativeName>
        <fullName evidence="8">Leucyl aminopeptidase</fullName>
    </alternativeName>
</protein>
<feature type="binding site" evidence="8">
    <location>
        <position position="280"/>
    </location>
    <ligand>
        <name>Mn(2+)</name>
        <dbReference type="ChEBI" id="CHEBI:29035"/>
        <label>2</label>
    </ligand>
</feature>
<dbReference type="Pfam" id="PF00883">
    <property type="entry name" value="Peptidase_M17"/>
    <property type="match status" value="1"/>
</dbReference>
<feature type="binding site" evidence="8">
    <location>
        <position position="359"/>
    </location>
    <ligand>
        <name>Mn(2+)</name>
        <dbReference type="ChEBI" id="CHEBI:29035"/>
        <label>1</label>
    </ligand>
</feature>
<feature type="domain" description="Cytosol aminopeptidase" evidence="9">
    <location>
        <begin position="355"/>
        <end position="362"/>
    </location>
</feature>
<dbReference type="PROSITE" id="PS00631">
    <property type="entry name" value="CYTOSOL_AP"/>
    <property type="match status" value="1"/>
</dbReference>
<dbReference type="AlphaFoldDB" id="A0A0R2PTP9"/>
<dbReference type="GO" id="GO:0005737">
    <property type="term" value="C:cytoplasm"/>
    <property type="evidence" value="ECO:0007669"/>
    <property type="project" value="UniProtKB-SubCell"/>
</dbReference>
<dbReference type="GO" id="GO:0070006">
    <property type="term" value="F:metalloaminopeptidase activity"/>
    <property type="evidence" value="ECO:0007669"/>
    <property type="project" value="InterPro"/>
</dbReference>
<comment type="catalytic activity">
    <reaction evidence="1 8">
        <text>Release of an N-terminal amino acid, Xaa-|-Yaa-, in which Xaa is preferably Leu, but may be other amino acids including Pro although not Arg or Lys, and Yaa may be Pro. Amino acid amides and methyl esters are also readily hydrolyzed, but rates on arylamides are exceedingly low.</text>
        <dbReference type="EC" id="3.4.11.1"/>
    </reaction>
</comment>
<dbReference type="InterPro" id="IPR011356">
    <property type="entry name" value="Leucine_aapep/pepB"/>
</dbReference>
<evidence type="ECO:0000313" key="10">
    <source>
        <dbReference type="EMBL" id="KRO41233.1"/>
    </source>
</evidence>
<dbReference type="Gene3D" id="3.40.220.10">
    <property type="entry name" value="Leucine Aminopeptidase, subunit E, domain 1"/>
    <property type="match status" value="1"/>
</dbReference>
<evidence type="ECO:0000256" key="7">
    <source>
        <dbReference type="ARBA" id="ARBA00023211"/>
    </source>
</evidence>
<comment type="caution">
    <text evidence="10">The sequence shown here is derived from an EMBL/GenBank/DDBJ whole genome shotgun (WGS) entry which is preliminary data.</text>
</comment>
<dbReference type="PANTHER" id="PTHR11963">
    <property type="entry name" value="LEUCINE AMINOPEPTIDASE-RELATED"/>
    <property type="match status" value="1"/>
</dbReference>
<evidence type="ECO:0000256" key="5">
    <source>
        <dbReference type="ARBA" id="ARBA00022670"/>
    </source>
</evidence>
<keyword evidence="5 8" id="KW-0645">Protease</keyword>
<comment type="catalytic activity">
    <reaction evidence="2 8">
        <text>Release of an N-terminal amino acid, preferentially leucine, but not glutamic or aspartic acids.</text>
        <dbReference type="EC" id="3.4.11.10"/>
    </reaction>
</comment>
<dbReference type="InterPro" id="IPR000819">
    <property type="entry name" value="Peptidase_M17_C"/>
</dbReference>
<feature type="binding site" evidence="8">
    <location>
        <position position="359"/>
    </location>
    <ligand>
        <name>Mn(2+)</name>
        <dbReference type="ChEBI" id="CHEBI:29035"/>
        <label>2</label>
    </ligand>
</feature>
<evidence type="ECO:0000256" key="4">
    <source>
        <dbReference type="ARBA" id="ARBA00022438"/>
    </source>
</evidence>
<dbReference type="SUPFAM" id="SSF52949">
    <property type="entry name" value="Macro domain-like"/>
    <property type="match status" value="1"/>
</dbReference>
<comment type="function">
    <text evidence="8">Presumably involved in the processing and regular turnover of intracellular proteins. Catalyzes the removal of unsubstituted N-terminal amino acids from various peptides.</text>
</comment>
<feature type="binding site" evidence="8">
    <location>
        <position position="275"/>
    </location>
    <ligand>
        <name>Mn(2+)</name>
        <dbReference type="ChEBI" id="CHEBI:29035"/>
        <label>2</label>
    </ligand>
</feature>
<sequence length="504" mass="53539">MTYKVLSSLTANNVNSADVLKVKTDLLIIGVNKKTASAPELKDLQSSTKSLVAESINVINEGSRKSIFLPAPDKANAKNILLIKEPDGDAASFLVIRYFEEIMAMVKSSKAKDFAYLMSSATPKTIDLNWAAEIAARTFEAAAYTFNATKNKTAKPVTVKKGALLFSGLTPAKLKSIKSSVQFGHAVGEGMNATKHLGDLPGNHCTPRIIESKTKALKKDFPALKISSLNEKDLARLKMGSYLSVSKGSDEPPRMITVEYRGGAKDKQPLVLVGKGITFDTGGISLKPGSAMDEMKWDMCGAASVFGIMQTLARLKAKVNVVGLLVCAENMPSARATKPGDVVTSMSGQTIEILNTDAEGRLVLCDALTYAKKFKPSHVIDMATLTGAVVVALGSPASGVMANNQALADKILAAGEASGDRAWQLPLWEEYAHCTKTKFADLANIGGGREAGTIHAASFLSNFTKDYKWAHMDIAASAWTGGAKKGGTGRPVPLLAELILKGNL</sequence>
<dbReference type="EMBL" id="LIAV01000015">
    <property type="protein sequence ID" value="KRO41233.1"/>
    <property type="molecule type" value="Genomic_DNA"/>
</dbReference>
<feature type="binding site" evidence="8">
    <location>
        <position position="357"/>
    </location>
    <ligand>
        <name>Mn(2+)</name>
        <dbReference type="ChEBI" id="CHEBI:29035"/>
        <label>1</label>
    </ligand>
</feature>
<evidence type="ECO:0000256" key="3">
    <source>
        <dbReference type="ARBA" id="ARBA00009528"/>
    </source>
</evidence>
<feature type="binding site" evidence="8">
    <location>
        <position position="280"/>
    </location>
    <ligand>
        <name>Mn(2+)</name>
        <dbReference type="ChEBI" id="CHEBI:29035"/>
        <label>1</label>
    </ligand>
</feature>
<keyword evidence="6 8" id="KW-0378">Hydrolase</keyword>
<proteinExistence type="inferred from homology"/>
<keyword evidence="8" id="KW-0479">Metal-binding</keyword>
<dbReference type="InterPro" id="IPR043472">
    <property type="entry name" value="Macro_dom-like"/>
</dbReference>
<feature type="active site" evidence="8">
    <location>
        <position position="361"/>
    </location>
</feature>
<evidence type="ECO:0000256" key="6">
    <source>
        <dbReference type="ARBA" id="ARBA00022801"/>
    </source>
</evidence>
<evidence type="ECO:0000313" key="11">
    <source>
        <dbReference type="Proteomes" id="UP000050874"/>
    </source>
</evidence>
<comment type="cofactor">
    <cofactor evidence="8">
        <name>Mn(2+)</name>
        <dbReference type="ChEBI" id="CHEBI:29035"/>
    </cofactor>
    <text evidence="8">Binds 2 manganese ions per subunit.</text>
</comment>
<organism evidence="10 11">
    <name type="scientific">SAR86 cluster bacterium BACL1 MAG-120920-bin57</name>
    <dbReference type="NCBI Taxonomy" id="1655571"/>
    <lineage>
        <taxon>Bacteria</taxon>
        <taxon>Pseudomonadati</taxon>
        <taxon>Pseudomonadota</taxon>
        <taxon>Gammaproteobacteria</taxon>
        <taxon>SAR86 cluster</taxon>
    </lineage>
</organism>
<dbReference type="NCBIfam" id="NF002074">
    <property type="entry name" value="PRK00913.1-4"/>
    <property type="match status" value="1"/>
</dbReference>
<dbReference type="GO" id="GO:0006508">
    <property type="term" value="P:proteolysis"/>
    <property type="evidence" value="ECO:0007669"/>
    <property type="project" value="UniProtKB-KW"/>
</dbReference>
<comment type="similarity">
    <text evidence="3 8">Belongs to the peptidase M17 family.</text>
</comment>
<dbReference type="PRINTS" id="PR00481">
    <property type="entry name" value="LAMNOPPTDASE"/>
</dbReference>
<feature type="active site" evidence="8">
    <location>
        <position position="287"/>
    </location>
</feature>
<dbReference type="SUPFAM" id="SSF53187">
    <property type="entry name" value="Zn-dependent exopeptidases"/>
    <property type="match status" value="1"/>
</dbReference>
<dbReference type="EC" id="3.4.11.1" evidence="8"/>
<keyword evidence="4 8" id="KW-0031">Aminopeptidase</keyword>
<keyword evidence="8" id="KW-0963">Cytoplasm</keyword>
<name>A0A0R2PTP9_9GAMM</name>